<proteinExistence type="predicted"/>
<gene>
    <name evidence="1" type="ORF">C4N22_11230</name>
</gene>
<accession>A0A329U836</accession>
<name>A0A329U836_9FIRM</name>
<protein>
    <submittedName>
        <fullName evidence="1">Uncharacterized protein</fullName>
    </submittedName>
</protein>
<sequence>TCFPLKNNCRNDMTAFNRNFGGSSGGSGGNHNNGGGCGCLTAIILANRMGTVPESCTENGEKC</sequence>
<feature type="non-terminal residue" evidence="1">
    <location>
        <position position="1"/>
    </location>
</feature>
<evidence type="ECO:0000313" key="1">
    <source>
        <dbReference type="EMBL" id="RAW57383.1"/>
    </source>
</evidence>
<organism evidence="1 2">
    <name type="scientific">Faecalibacterium prausnitzii</name>
    <dbReference type="NCBI Taxonomy" id="853"/>
    <lineage>
        <taxon>Bacteria</taxon>
        <taxon>Bacillati</taxon>
        <taxon>Bacillota</taxon>
        <taxon>Clostridia</taxon>
        <taxon>Eubacteriales</taxon>
        <taxon>Oscillospiraceae</taxon>
        <taxon>Faecalibacterium</taxon>
    </lineage>
</organism>
<reference evidence="1 2" key="1">
    <citation type="submission" date="2018-02" db="EMBL/GenBank/DDBJ databases">
        <title>Complete genome sequencing of Faecalibacterium prausnitzii strains isolated from the human gut.</title>
        <authorList>
            <person name="Fitzgerald B.C."/>
            <person name="Shkoporov A.N."/>
            <person name="Ross P.R."/>
            <person name="Hill C."/>
        </authorList>
    </citation>
    <scope>NUCLEOTIDE SEQUENCE [LARGE SCALE GENOMIC DNA]</scope>
    <source>
        <strain evidence="1 2">APC923/61-1</strain>
    </source>
</reference>
<dbReference type="Proteomes" id="UP000250583">
    <property type="component" value="Unassembled WGS sequence"/>
</dbReference>
<comment type="caution">
    <text evidence="1">The sequence shown here is derived from an EMBL/GenBank/DDBJ whole genome shotgun (WGS) entry which is preliminary data.</text>
</comment>
<evidence type="ECO:0000313" key="2">
    <source>
        <dbReference type="Proteomes" id="UP000250583"/>
    </source>
</evidence>
<dbReference type="AlphaFoldDB" id="A0A329U836"/>
<dbReference type="EMBL" id="PRLE01000007">
    <property type="protein sequence ID" value="RAW57383.1"/>
    <property type="molecule type" value="Genomic_DNA"/>
</dbReference>